<evidence type="ECO:0000313" key="3">
    <source>
        <dbReference type="Proteomes" id="UP000245609"/>
    </source>
</evidence>
<dbReference type="EMBL" id="MBFS01000188">
    <property type="protein sequence ID" value="PVV03807.1"/>
    <property type="molecule type" value="Genomic_DNA"/>
</dbReference>
<keyword evidence="3" id="KW-1185">Reference proteome</keyword>
<feature type="coiled-coil region" evidence="1">
    <location>
        <begin position="228"/>
        <end position="269"/>
    </location>
</feature>
<dbReference type="Proteomes" id="UP000245609">
    <property type="component" value="Unassembled WGS sequence"/>
</dbReference>
<evidence type="ECO:0000313" key="2">
    <source>
        <dbReference type="EMBL" id="PVV03807.1"/>
    </source>
</evidence>
<reference evidence="2 3" key="1">
    <citation type="journal article" date="2018" name="MBio">
        <title>Comparative Genomics Reveals the Core Gene Toolbox for the Fungus-Insect Symbiosis.</title>
        <authorList>
            <person name="Wang Y."/>
            <person name="Stata M."/>
            <person name="Wang W."/>
            <person name="Stajich J.E."/>
            <person name="White M.M."/>
            <person name="Moncalvo J.M."/>
        </authorList>
    </citation>
    <scope>NUCLEOTIDE SEQUENCE [LARGE SCALE GENOMIC DNA]</scope>
    <source>
        <strain evidence="2 3">SC-DP-2</strain>
    </source>
</reference>
<sequence length="291" mass="33618">MDKAQLHARKGEEFEDFQEWRQAYEAHKTSAELLQQLTEKQIDPVIVNALTSLWTAQKQKARECKAKYELELRSIENNPPLKPETLKSNPEVVEQGDSLDEEFNKFWNYIDQWASNPIAFTSTSLNGVHDLPGTQNKALESYYIVNQSIMNPENGLLKHILTAEKEKGNLDSLKSGPSQNDDLESAIIENTILKSSIINFKNDFKQHYKEFKVGSQSVIEEGNKEEKSNDETDEIGLLKKQIEDLKNQNADLKYELNEQSKVLQKYQSRWEKLKESAKKRRQQGKKSDQIE</sequence>
<keyword evidence="1" id="KW-0175">Coiled coil</keyword>
<dbReference type="PANTHER" id="PTHR40130">
    <property type="entry name" value="EXPRESSED PROTEIN"/>
    <property type="match status" value="1"/>
</dbReference>
<proteinExistence type="predicted"/>
<organism evidence="2 3">
    <name type="scientific">Smittium megazygosporum</name>
    <dbReference type="NCBI Taxonomy" id="133381"/>
    <lineage>
        <taxon>Eukaryota</taxon>
        <taxon>Fungi</taxon>
        <taxon>Fungi incertae sedis</taxon>
        <taxon>Zoopagomycota</taxon>
        <taxon>Kickxellomycotina</taxon>
        <taxon>Harpellomycetes</taxon>
        <taxon>Harpellales</taxon>
        <taxon>Legeriomycetaceae</taxon>
        <taxon>Smittium</taxon>
    </lineage>
</organism>
<accession>A0A2T9ZH11</accession>
<comment type="caution">
    <text evidence="2">The sequence shown here is derived from an EMBL/GenBank/DDBJ whole genome shotgun (WGS) entry which is preliminary data.</text>
</comment>
<protein>
    <submittedName>
        <fullName evidence="2">Uncharacterized protein</fullName>
    </submittedName>
</protein>
<gene>
    <name evidence="2" type="ORF">BB560_001685</name>
</gene>
<dbReference type="OrthoDB" id="3197614at2759"/>
<name>A0A2T9ZH11_9FUNG</name>
<dbReference type="InterPro" id="IPR036149">
    <property type="entry name" value="APC_N_sf"/>
</dbReference>
<dbReference type="AlphaFoldDB" id="A0A2T9ZH11"/>
<evidence type="ECO:0000256" key="1">
    <source>
        <dbReference type="SAM" id="Coils"/>
    </source>
</evidence>
<dbReference type="SUPFAM" id="SSF58050">
    <property type="entry name" value="N-terminal coiled coil domain from apc"/>
    <property type="match status" value="1"/>
</dbReference>
<dbReference type="STRING" id="133381.A0A2T9ZH11"/>
<dbReference type="PANTHER" id="PTHR40130:SF1">
    <property type="entry name" value="SPINDLE POLE BODY-ASSOCIATED PROTEIN CUT12 DOMAIN-CONTAINING PROTEIN"/>
    <property type="match status" value="1"/>
</dbReference>